<reference evidence="8 9" key="1">
    <citation type="submission" date="2019-07" db="EMBL/GenBank/DDBJ databases">
        <title>Whole genome shotgun sequence of Skermanella aerolata NBRC 106429.</title>
        <authorList>
            <person name="Hosoyama A."/>
            <person name="Uohara A."/>
            <person name="Ohji S."/>
            <person name="Ichikawa N."/>
        </authorList>
    </citation>
    <scope>NUCLEOTIDE SEQUENCE [LARGE SCALE GENOMIC DNA]</scope>
    <source>
        <strain evidence="8 9">NBRC 106429</strain>
    </source>
</reference>
<feature type="domain" description="NADH:quinone oxidoreductase/Mrp antiporter transmembrane" evidence="7">
    <location>
        <begin position="123"/>
        <end position="421"/>
    </location>
</feature>
<keyword evidence="3 5" id="KW-1133">Transmembrane helix</keyword>
<keyword evidence="4 5" id="KW-0472">Membrane</keyword>
<feature type="transmembrane region" description="Helical" evidence="5">
    <location>
        <begin position="158"/>
        <end position="181"/>
    </location>
</feature>
<feature type="transmembrane region" description="Helical" evidence="5">
    <location>
        <begin position="127"/>
        <end position="146"/>
    </location>
</feature>
<comment type="caution">
    <text evidence="8">The sequence shown here is derived from an EMBL/GenBank/DDBJ whole genome shotgun (WGS) entry which is preliminary data.</text>
</comment>
<keyword evidence="5" id="KW-1003">Cell membrane</keyword>
<dbReference type="NCBIfam" id="NF004440">
    <property type="entry name" value="PRK05777.1-3"/>
    <property type="match status" value="1"/>
</dbReference>
<feature type="transmembrane region" description="Helical" evidence="5">
    <location>
        <begin position="37"/>
        <end position="55"/>
    </location>
</feature>
<feature type="transmembrane region" description="Helical" evidence="5">
    <location>
        <begin position="406"/>
        <end position="427"/>
    </location>
</feature>
<dbReference type="GO" id="GO:0008137">
    <property type="term" value="F:NADH dehydrogenase (ubiquinone) activity"/>
    <property type="evidence" value="ECO:0007669"/>
    <property type="project" value="InterPro"/>
</dbReference>
<feature type="transmembrane region" description="Helical" evidence="5">
    <location>
        <begin position="103"/>
        <end position="121"/>
    </location>
</feature>
<dbReference type="PRINTS" id="PR01434">
    <property type="entry name" value="NADHDHGNASE5"/>
</dbReference>
<dbReference type="GO" id="GO:0048038">
    <property type="term" value="F:quinone binding"/>
    <property type="evidence" value="ECO:0007669"/>
    <property type="project" value="UniProtKB-KW"/>
</dbReference>
<feature type="transmembrane region" description="Helical" evidence="5">
    <location>
        <begin position="371"/>
        <end position="394"/>
    </location>
</feature>
<comment type="subunit">
    <text evidence="5">NDH-1 is composed of 14 different subunits. Subunits NuoA, H, J, K, L, M, N constitute the membrane sector of the complex.</text>
</comment>
<keyword evidence="9" id="KW-1185">Reference proteome</keyword>
<dbReference type="InterPro" id="IPR001750">
    <property type="entry name" value="ND/Mrp_TM"/>
</dbReference>
<dbReference type="OrthoDB" id="9811718at2"/>
<accession>A0A512DK17</accession>
<keyword evidence="5" id="KW-0874">Quinone</keyword>
<dbReference type="RefSeq" id="WP_044426154.1">
    <property type="nucleotide sequence ID" value="NZ_BJYZ01000003.1"/>
</dbReference>
<feature type="transmembrane region" description="Helical" evidence="5">
    <location>
        <begin position="328"/>
        <end position="350"/>
    </location>
</feature>
<feature type="transmembrane region" description="Helical" evidence="5">
    <location>
        <begin position="12"/>
        <end position="30"/>
    </location>
</feature>
<feature type="transmembrane region" description="Helical" evidence="5">
    <location>
        <begin position="448"/>
        <end position="467"/>
    </location>
</feature>
<name>A0A512DK17_9PROT</name>
<evidence type="ECO:0000313" key="9">
    <source>
        <dbReference type="Proteomes" id="UP000321523"/>
    </source>
</evidence>
<feature type="transmembrane region" description="Helical" evidence="5">
    <location>
        <begin position="276"/>
        <end position="295"/>
    </location>
</feature>
<evidence type="ECO:0000313" key="8">
    <source>
        <dbReference type="EMBL" id="GEO36812.1"/>
    </source>
</evidence>
<evidence type="ECO:0000256" key="1">
    <source>
        <dbReference type="ARBA" id="ARBA00004127"/>
    </source>
</evidence>
<dbReference type="EMBL" id="BJYZ01000003">
    <property type="protein sequence ID" value="GEO36812.1"/>
    <property type="molecule type" value="Genomic_DNA"/>
</dbReference>
<dbReference type="InterPro" id="IPR010096">
    <property type="entry name" value="NADH-Q_OxRdtase_suN/2"/>
</dbReference>
<dbReference type="Proteomes" id="UP000321523">
    <property type="component" value="Unassembled WGS sequence"/>
</dbReference>
<evidence type="ECO:0000256" key="2">
    <source>
        <dbReference type="ARBA" id="ARBA00022692"/>
    </source>
</evidence>
<protein>
    <recommendedName>
        <fullName evidence="5">NADH-quinone oxidoreductase subunit N</fullName>
        <ecNumber evidence="5">7.1.1.-</ecNumber>
    </recommendedName>
    <alternativeName>
        <fullName evidence="5">NADH dehydrogenase I subunit N</fullName>
    </alternativeName>
    <alternativeName>
        <fullName evidence="5">NDH-1 subunit N</fullName>
    </alternativeName>
</protein>
<dbReference type="HAMAP" id="MF_00445">
    <property type="entry name" value="NDH1_NuoN_1"/>
    <property type="match status" value="1"/>
</dbReference>
<keyword evidence="5" id="KW-1278">Translocase</keyword>
<comment type="function">
    <text evidence="5">NDH-1 shuttles electrons from NADH, via FMN and iron-sulfur (Fe-S) centers, to quinones in the respiratory chain. The immediate electron acceptor for the enzyme in this species is believed to be ubiquinone. Couples the redox reaction to proton translocation (for every two electrons transferred, four hydrogen ions are translocated across the cytoplasmic membrane), and thus conserves the redox energy in a proton gradient.</text>
</comment>
<evidence type="ECO:0000256" key="3">
    <source>
        <dbReference type="ARBA" id="ARBA00022989"/>
    </source>
</evidence>
<dbReference type="PANTHER" id="PTHR22773">
    <property type="entry name" value="NADH DEHYDROGENASE"/>
    <property type="match status" value="1"/>
</dbReference>
<dbReference type="NCBIfam" id="TIGR01770">
    <property type="entry name" value="NDH_I_N"/>
    <property type="match status" value="1"/>
</dbReference>
<keyword evidence="5" id="KW-0520">NAD</keyword>
<dbReference type="GO" id="GO:0042773">
    <property type="term" value="P:ATP synthesis coupled electron transport"/>
    <property type="evidence" value="ECO:0007669"/>
    <property type="project" value="InterPro"/>
</dbReference>
<dbReference type="AlphaFoldDB" id="A0A512DK17"/>
<evidence type="ECO:0000256" key="5">
    <source>
        <dbReference type="HAMAP-Rule" id="MF_00445"/>
    </source>
</evidence>
<comment type="subcellular location">
    <subcellularLocation>
        <location evidence="5">Cell membrane</location>
        <topology evidence="5">Multi-pass membrane protein</topology>
    </subcellularLocation>
    <subcellularLocation>
        <location evidence="1">Endomembrane system</location>
        <topology evidence="1">Multi-pass membrane protein</topology>
    </subcellularLocation>
    <subcellularLocation>
        <location evidence="6">Membrane</location>
        <topology evidence="6">Multi-pass membrane protein</topology>
    </subcellularLocation>
</comment>
<dbReference type="GO" id="GO:0012505">
    <property type="term" value="C:endomembrane system"/>
    <property type="evidence" value="ECO:0007669"/>
    <property type="project" value="UniProtKB-SubCell"/>
</dbReference>
<organism evidence="8 9">
    <name type="scientific">Skermanella aerolata</name>
    <dbReference type="NCBI Taxonomy" id="393310"/>
    <lineage>
        <taxon>Bacteria</taxon>
        <taxon>Pseudomonadati</taxon>
        <taxon>Pseudomonadota</taxon>
        <taxon>Alphaproteobacteria</taxon>
        <taxon>Rhodospirillales</taxon>
        <taxon>Azospirillaceae</taxon>
        <taxon>Skermanella</taxon>
    </lineage>
</organism>
<feature type="transmembrane region" description="Helical" evidence="5">
    <location>
        <begin position="201"/>
        <end position="221"/>
    </location>
</feature>
<dbReference type="GO" id="GO:0005886">
    <property type="term" value="C:plasma membrane"/>
    <property type="evidence" value="ECO:0007669"/>
    <property type="project" value="UniProtKB-SubCell"/>
</dbReference>
<feature type="transmembrane region" description="Helical" evidence="5">
    <location>
        <begin position="75"/>
        <end position="96"/>
    </location>
</feature>
<feature type="transmembrane region" description="Helical" evidence="5">
    <location>
        <begin position="242"/>
        <end position="264"/>
    </location>
</feature>
<proteinExistence type="inferred from homology"/>
<dbReference type="GO" id="GO:0050136">
    <property type="term" value="F:NADH dehydrogenase (quinone) (non-electrogenic) activity"/>
    <property type="evidence" value="ECO:0007669"/>
    <property type="project" value="UniProtKB-UniRule"/>
</dbReference>
<evidence type="ECO:0000256" key="6">
    <source>
        <dbReference type="RuleBase" id="RU000320"/>
    </source>
</evidence>
<dbReference type="Pfam" id="PF00361">
    <property type="entry name" value="Proton_antipo_M"/>
    <property type="match status" value="1"/>
</dbReference>
<evidence type="ECO:0000256" key="4">
    <source>
        <dbReference type="ARBA" id="ARBA00023136"/>
    </source>
</evidence>
<keyword evidence="5" id="KW-0830">Ubiquinone</keyword>
<gene>
    <name evidence="5 8" type="primary">nuoN</name>
    <name evidence="8" type="ORF">SAE02_09600</name>
</gene>
<keyword evidence="5" id="KW-0813">Transport</keyword>
<feature type="transmembrane region" description="Helical" evidence="5">
    <location>
        <begin position="302"/>
        <end position="322"/>
    </location>
</feature>
<sequence length="486" mass="51981">MTPFPDLAPAAPEIFLAVSALVLLMLGVFRGDTSTRLISYLTVGVLLIAVVLVLTGAGTKQITFSNLFIMDSFGAFMKVLVLLGSALSVLISIHYIEREQMKRIEFPVLMLLATIGMLMMVSANDLISLYVGLELQSLALYVIAAFRRDFAKSSEAGLKYFVLGALSSGMLLYGASLIYGFTGTTNFSMLASQFATHGQATGHAGIGLVVGLTFVAAGLAFKISAVPFHMWTPDVYEGAPTPVTAFFAVAPKVAAVALFVRLLIEPFGSMVDEWRQIIYFTALASMVLGSFAAIGQTNIKRLMAYSSIGHIGFALVGLAAGTELGVRGVMFYMAIYIFMNIGTFGVILCMRQNGRMVEEITDLAGLSKTHPMLALAMLIFMFSMAGIPPAAGFFAKLFVFQAAIEAHLYSLAVMGVLASVVGAYYYLRIIKVMYFDEPVEALDRTISGEVSLVIAGTSLFTLLFFFFPAPLLNGAAAAAASLFAAG</sequence>
<comment type="catalytic activity">
    <reaction evidence="5">
        <text>a quinone + NADH + 5 H(+)(in) = a quinol + NAD(+) + 4 H(+)(out)</text>
        <dbReference type="Rhea" id="RHEA:57888"/>
        <dbReference type="ChEBI" id="CHEBI:15378"/>
        <dbReference type="ChEBI" id="CHEBI:24646"/>
        <dbReference type="ChEBI" id="CHEBI:57540"/>
        <dbReference type="ChEBI" id="CHEBI:57945"/>
        <dbReference type="ChEBI" id="CHEBI:132124"/>
    </reaction>
</comment>
<dbReference type="EC" id="7.1.1.-" evidence="5"/>
<evidence type="ECO:0000259" key="7">
    <source>
        <dbReference type="Pfam" id="PF00361"/>
    </source>
</evidence>
<keyword evidence="2 5" id="KW-0812">Transmembrane</keyword>
<comment type="similarity">
    <text evidence="5">Belongs to the complex I subunit 2 family.</text>
</comment>